<protein>
    <submittedName>
        <fullName evidence="3">Uncharacterized protein</fullName>
    </submittedName>
</protein>
<feature type="region of interest" description="Disordered" evidence="1">
    <location>
        <begin position="1"/>
        <end position="186"/>
    </location>
</feature>
<evidence type="ECO:0000313" key="3">
    <source>
        <dbReference type="EMBL" id="KKO72332.1"/>
    </source>
</evidence>
<comment type="caution">
    <text evidence="3">The sequence shown here is derived from an EMBL/GenBank/DDBJ whole genome shotgun (WGS) entry which is preliminary data.</text>
</comment>
<feature type="compositionally biased region" description="Polar residues" evidence="1">
    <location>
        <begin position="108"/>
        <end position="125"/>
    </location>
</feature>
<proteinExistence type="predicted"/>
<evidence type="ECO:0000256" key="1">
    <source>
        <dbReference type="SAM" id="MobiDB-lite"/>
    </source>
</evidence>
<dbReference type="STRING" id="206506.AAV32_04330"/>
<dbReference type="EMBL" id="LBNE01000002">
    <property type="protein sequence ID" value="KKO72332.1"/>
    <property type="molecule type" value="Genomic_DNA"/>
</dbReference>
<keyword evidence="2" id="KW-1133">Transmembrane helix</keyword>
<evidence type="ECO:0000256" key="2">
    <source>
        <dbReference type="SAM" id="Phobius"/>
    </source>
</evidence>
<feature type="compositionally biased region" description="Low complexity" evidence="1">
    <location>
        <begin position="68"/>
        <end position="84"/>
    </location>
</feature>
<reference evidence="3 4" key="1">
    <citation type="submission" date="2015-04" db="EMBL/GenBank/DDBJ databases">
        <title>Genome sequence of Kerstersia gyiorum CG1.</title>
        <authorList>
            <person name="Greninger A.L."/>
            <person name="Kozyreva V."/>
            <person name="Chaturvedi V."/>
        </authorList>
    </citation>
    <scope>NUCLEOTIDE SEQUENCE [LARGE SCALE GENOMIC DNA]</scope>
    <source>
        <strain evidence="3 4">CG1</strain>
    </source>
</reference>
<name>A0A171KTW5_9BURK</name>
<dbReference type="AlphaFoldDB" id="A0A171KTW5"/>
<feature type="compositionally biased region" description="Basic and acidic residues" evidence="1">
    <location>
        <begin position="22"/>
        <end position="34"/>
    </location>
</feature>
<keyword evidence="2" id="KW-0472">Membrane</keyword>
<keyword evidence="4" id="KW-1185">Reference proteome</keyword>
<feature type="region of interest" description="Disordered" evidence="1">
    <location>
        <begin position="238"/>
        <end position="262"/>
    </location>
</feature>
<feature type="transmembrane region" description="Helical" evidence="2">
    <location>
        <begin position="189"/>
        <end position="207"/>
    </location>
</feature>
<organism evidence="3 4">
    <name type="scientific">Kerstersia gyiorum</name>
    <dbReference type="NCBI Taxonomy" id="206506"/>
    <lineage>
        <taxon>Bacteria</taxon>
        <taxon>Pseudomonadati</taxon>
        <taxon>Pseudomonadota</taxon>
        <taxon>Betaproteobacteria</taxon>
        <taxon>Burkholderiales</taxon>
        <taxon>Alcaligenaceae</taxon>
        <taxon>Kerstersia</taxon>
    </lineage>
</organism>
<gene>
    <name evidence="3" type="ORF">AAV32_04330</name>
</gene>
<feature type="compositionally biased region" description="Basic residues" evidence="1">
    <location>
        <begin position="1"/>
        <end position="11"/>
    </location>
</feature>
<feature type="compositionally biased region" description="Polar residues" evidence="1">
    <location>
        <begin position="140"/>
        <end position="170"/>
    </location>
</feature>
<feature type="transmembrane region" description="Helical" evidence="2">
    <location>
        <begin position="219"/>
        <end position="236"/>
    </location>
</feature>
<evidence type="ECO:0000313" key="4">
    <source>
        <dbReference type="Proteomes" id="UP000078084"/>
    </source>
</evidence>
<sequence length="262" mass="27540">MIPGRPARHLRVPGGQESPGPQEKRMPLHDDTPPKGDYAAYIEKLTQRSQAGTSGLPEANAGNAGSTRKPAAARAIQLAAQKALQEAKRKAAQASAAGATASSRPASQTSRTSQGNATPRQSTAASVPAASDSLGLGSAWQAQKPSSQSVSTGNSASYGNYGNVPESTAPNAADSPQEKPEAASRKKRSNWPLLIAILVFVPLFNIVGDMLNNPRPEGLFFIIVAVFVIFSIRHSIKSGNEPDKGKKRPAIKKDDDYPNTGH</sequence>
<dbReference type="Proteomes" id="UP000078084">
    <property type="component" value="Unassembled WGS sequence"/>
</dbReference>
<feature type="compositionally biased region" description="Low complexity" evidence="1">
    <location>
        <begin position="92"/>
        <end position="107"/>
    </location>
</feature>
<keyword evidence="2" id="KW-0812">Transmembrane</keyword>
<accession>A0A171KTW5</accession>